<dbReference type="PROSITE" id="PS50061">
    <property type="entry name" value="ETS_DOMAIN_3"/>
    <property type="match status" value="1"/>
</dbReference>
<dbReference type="Gene3D" id="1.10.10.10">
    <property type="entry name" value="Winged helix-like DNA-binding domain superfamily/Winged helix DNA-binding domain"/>
    <property type="match status" value="1"/>
</dbReference>
<feature type="domain" description="ETS" evidence="7">
    <location>
        <begin position="80"/>
        <end position="161"/>
    </location>
</feature>
<keyword evidence="4" id="KW-0804">Transcription</keyword>
<dbReference type="GO" id="GO:0005634">
    <property type="term" value="C:nucleus"/>
    <property type="evidence" value="ECO:0007669"/>
    <property type="project" value="UniProtKB-SubCell"/>
</dbReference>
<comment type="subcellular location">
    <subcellularLocation>
        <location evidence="5">Nucleus</location>
    </subcellularLocation>
</comment>
<dbReference type="InterPro" id="IPR046328">
    <property type="entry name" value="ETS_fam"/>
</dbReference>
<keyword evidence="5" id="KW-0539">Nucleus</keyword>
<reference evidence="8" key="1">
    <citation type="submission" date="2023-06" db="EMBL/GenBank/DDBJ databases">
        <title>Reference genome for the Northern bat (Eptesicus nilssonii), a most northern bat species.</title>
        <authorList>
            <person name="Laine V.N."/>
            <person name="Pulliainen A.T."/>
            <person name="Lilley T.M."/>
        </authorList>
    </citation>
    <scope>NUCLEOTIDE SEQUENCE</scope>
    <source>
        <strain evidence="8">BLF_Eptnil</strain>
        <tissue evidence="8">Kidney</tissue>
    </source>
</reference>
<evidence type="ECO:0000259" key="7">
    <source>
        <dbReference type="PROSITE" id="PS50061"/>
    </source>
</evidence>
<feature type="region of interest" description="Disordered" evidence="6">
    <location>
        <begin position="315"/>
        <end position="362"/>
    </location>
</feature>
<dbReference type="PROSITE" id="PS00346">
    <property type="entry name" value="ETS_DOMAIN_2"/>
    <property type="match status" value="1"/>
</dbReference>
<dbReference type="SUPFAM" id="SSF46785">
    <property type="entry name" value="Winged helix' DNA-binding domain"/>
    <property type="match status" value="1"/>
</dbReference>
<dbReference type="GO" id="GO:0043565">
    <property type="term" value="F:sequence-specific DNA binding"/>
    <property type="evidence" value="ECO:0007669"/>
    <property type="project" value="InterPro"/>
</dbReference>
<feature type="region of interest" description="Disordered" evidence="6">
    <location>
        <begin position="261"/>
        <end position="282"/>
    </location>
</feature>
<keyword evidence="9" id="KW-1185">Reference proteome</keyword>
<dbReference type="PANTHER" id="PTHR11849:SF178">
    <property type="entry name" value="ETS DOMAIN-CONTAINING PROTEIN ELK-1"/>
    <property type="match status" value="1"/>
</dbReference>
<evidence type="ECO:0000256" key="2">
    <source>
        <dbReference type="ARBA" id="ARBA00023015"/>
    </source>
</evidence>
<evidence type="ECO:0000256" key="1">
    <source>
        <dbReference type="ARBA" id="ARBA00005562"/>
    </source>
</evidence>
<dbReference type="PRINTS" id="PR00454">
    <property type="entry name" value="ETSDOMAIN"/>
</dbReference>
<feature type="non-terminal residue" evidence="8">
    <location>
        <position position="1"/>
    </location>
</feature>
<comment type="caution">
    <text evidence="8">The sequence shown here is derived from an EMBL/GenBank/DDBJ whole genome shotgun (WGS) entry which is preliminary data.</text>
</comment>
<evidence type="ECO:0000256" key="5">
    <source>
        <dbReference type="RuleBase" id="RU004019"/>
    </source>
</evidence>
<accession>A0AA40LU25</accession>
<evidence type="ECO:0000313" key="8">
    <source>
        <dbReference type="EMBL" id="KAK1346201.1"/>
    </source>
</evidence>
<evidence type="ECO:0000256" key="6">
    <source>
        <dbReference type="SAM" id="MobiDB-lite"/>
    </source>
</evidence>
<evidence type="ECO:0000256" key="4">
    <source>
        <dbReference type="ARBA" id="ARBA00023163"/>
    </source>
</evidence>
<dbReference type="PANTHER" id="PTHR11849">
    <property type="entry name" value="ETS"/>
    <property type="match status" value="1"/>
</dbReference>
<feature type="compositionally biased region" description="Pro residues" evidence="6">
    <location>
        <begin position="8"/>
        <end position="27"/>
    </location>
</feature>
<organism evidence="8 9">
    <name type="scientific">Cnephaeus nilssonii</name>
    <name type="common">Northern bat</name>
    <name type="synonym">Eptesicus nilssonii</name>
    <dbReference type="NCBI Taxonomy" id="3371016"/>
    <lineage>
        <taxon>Eukaryota</taxon>
        <taxon>Metazoa</taxon>
        <taxon>Chordata</taxon>
        <taxon>Craniata</taxon>
        <taxon>Vertebrata</taxon>
        <taxon>Euteleostomi</taxon>
        <taxon>Mammalia</taxon>
        <taxon>Eutheria</taxon>
        <taxon>Laurasiatheria</taxon>
        <taxon>Chiroptera</taxon>
        <taxon>Yangochiroptera</taxon>
        <taxon>Vespertilionidae</taxon>
        <taxon>Cnephaeus</taxon>
    </lineage>
</organism>
<dbReference type="InterPro" id="IPR000418">
    <property type="entry name" value="Ets_dom"/>
</dbReference>
<protein>
    <recommendedName>
        <fullName evidence="7">ETS domain-containing protein</fullName>
    </recommendedName>
</protein>
<dbReference type="AlphaFoldDB" id="A0AA40LU25"/>
<feature type="region of interest" description="Disordered" evidence="6">
    <location>
        <begin position="390"/>
        <end position="438"/>
    </location>
</feature>
<proteinExistence type="inferred from homology"/>
<keyword evidence="3 5" id="KW-0238">DNA-binding</keyword>
<comment type="similarity">
    <text evidence="1 5">Belongs to the ETS family.</text>
</comment>
<dbReference type="InterPro" id="IPR036390">
    <property type="entry name" value="WH_DNA-bd_sf"/>
</dbReference>
<dbReference type="PROSITE" id="PS00345">
    <property type="entry name" value="ETS_DOMAIN_1"/>
    <property type="match status" value="1"/>
</dbReference>
<keyword evidence="2" id="KW-0805">Transcription regulation</keyword>
<dbReference type="GO" id="GO:0000981">
    <property type="term" value="F:DNA-binding transcription factor activity, RNA polymerase II-specific"/>
    <property type="evidence" value="ECO:0007669"/>
    <property type="project" value="TreeGrafter"/>
</dbReference>
<sequence length="510" mass="53247">CCRCHRAPPQPPPPPPPPSPPSPPPRKPGLGGGGAAHGAPAPRSCRHCRCPPHSLLALNHLPSRYPWDGVSTPPAMDPSVTLWQFLLQLLREQGNGHIISWTSRMAVSSSWWMPRRWPGCGDCAKNKTNMNYDKLSRALRYYYDKNIIRKVSGQKFVYKFVSYPEVAGCSTEDCPPQPEVSVTSTVANVAPAAAHAVPGDTASGKPGTPKGAGMAGPGALARSSRNEYMRSGLYSTFTIQSLQPQLQLPLHPRSISVLSNAAPAGAAAPPSGSRSTSPSPLEACLEAEEAGLPLQVILTPPETLNLKSEEANVEPCLGRPLPPEVKVEEPEEELPAAASGEAGYAPEAPRAGREVPPAEGVSARHPAVVMETAGPAGGLGASTAPCTEIAQPQKGRKPRDLELPISPSLLGGPGPERTPGSATGSGLQAPGPVLTPSLLPTHTLTPVLLTPSSLPPSIHFWSTLSPIAPRSPAKLSFQFPSSGSAQVHIPSISVDGLSTPVVLSPGPQKP</sequence>
<evidence type="ECO:0000256" key="3">
    <source>
        <dbReference type="ARBA" id="ARBA00023125"/>
    </source>
</evidence>
<dbReference type="SMART" id="SM00413">
    <property type="entry name" value="ETS"/>
    <property type="match status" value="1"/>
</dbReference>
<dbReference type="Pfam" id="PF00178">
    <property type="entry name" value="Ets"/>
    <property type="match status" value="1"/>
</dbReference>
<dbReference type="InterPro" id="IPR036388">
    <property type="entry name" value="WH-like_DNA-bd_sf"/>
</dbReference>
<dbReference type="GO" id="GO:0030154">
    <property type="term" value="P:cell differentiation"/>
    <property type="evidence" value="ECO:0007669"/>
    <property type="project" value="TreeGrafter"/>
</dbReference>
<gene>
    <name evidence="8" type="ORF">QTO34_000054</name>
</gene>
<name>A0AA40LU25_CNENI</name>
<dbReference type="EMBL" id="JAULJE010000001">
    <property type="protein sequence ID" value="KAK1346201.1"/>
    <property type="molecule type" value="Genomic_DNA"/>
</dbReference>
<dbReference type="Proteomes" id="UP001177744">
    <property type="component" value="Unassembled WGS sequence"/>
</dbReference>
<evidence type="ECO:0000313" key="9">
    <source>
        <dbReference type="Proteomes" id="UP001177744"/>
    </source>
</evidence>
<feature type="region of interest" description="Disordered" evidence="6">
    <location>
        <begin position="193"/>
        <end position="220"/>
    </location>
</feature>
<feature type="region of interest" description="Disordered" evidence="6">
    <location>
        <begin position="1"/>
        <end position="40"/>
    </location>
</feature>